<feature type="binding site" evidence="7">
    <location>
        <position position="497"/>
    </location>
    <ligand>
        <name>L-aspartate</name>
        <dbReference type="ChEBI" id="CHEBI:29991"/>
    </ligand>
</feature>
<evidence type="ECO:0000259" key="8">
    <source>
        <dbReference type="PROSITE" id="PS50862"/>
    </source>
</evidence>
<feature type="binding site" evidence="7">
    <location>
        <position position="531"/>
    </location>
    <ligand>
        <name>ATP</name>
        <dbReference type="ChEBI" id="CHEBI:30616"/>
    </ligand>
</feature>
<dbReference type="GO" id="GO:0004815">
    <property type="term" value="F:aspartate-tRNA ligase activity"/>
    <property type="evidence" value="ECO:0007669"/>
    <property type="project" value="UniProtKB-UniRule"/>
</dbReference>
<feature type="binding site" evidence="7">
    <location>
        <position position="538"/>
    </location>
    <ligand>
        <name>L-aspartate</name>
        <dbReference type="ChEBI" id="CHEBI:29991"/>
    </ligand>
</feature>
<organism evidence="9 10">
    <name type="scientific">Amorphus orientalis</name>
    <dbReference type="NCBI Taxonomy" id="649198"/>
    <lineage>
        <taxon>Bacteria</taxon>
        <taxon>Pseudomonadati</taxon>
        <taxon>Pseudomonadota</taxon>
        <taxon>Alphaproteobacteria</taxon>
        <taxon>Hyphomicrobiales</taxon>
        <taxon>Amorphaceae</taxon>
        <taxon>Amorphus</taxon>
    </lineage>
</organism>
<keyword evidence="10" id="KW-1185">Reference proteome</keyword>
<keyword evidence="4 7" id="KW-0067">ATP-binding</keyword>
<dbReference type="Gene3D" id="2.40.50.140">
    <property type="entry name" value="Nucleic acid-binding proteins"/>
    <property type="match status" value="1"/>
</dbReference>
<dbReference type="HAMAP" id="MF_00044">
    <property type="entry name" value="Asp_tRNA_synth_type1"/>
    <property type="match status" value="1"/>
</dbReference>
<evidence type="ECO:0000256" key="2">
    <source>
        <dbReference type="ARBA" id="ARBA00022598"/>
    </source>
</evidence>
<feature type="binding site" evidence="7">
    <location>
        <begin position="266"/>
        <end position="268"/>
    </location>
    <ligand>
        <name>ATP</name>
        <dbReference type="ChEBI" id="CHEBI:30616"/>
    </ligand>
</feature>
<dbReference type="PRINTS" id="PR01042">
    <property type="entry name" value="TRNASYNTHASP"/>
</dbReference>
<evidence type="ECO:0000256" key="3">
    <source>
        <dbReference type="ARBA" id="ARBA00022741"/>
    </source>
</evidence>
<dbReference type="Gene3D" id="3.30.930.10">
    <property type="entry name" value="Bira Bifunctional Protein, Domain 2"/>
    <property type="match status" value="1"/>
</dbReference>
<dbReference type="SUPFAM" id="SSF55261">
    <property type="entry name" value="GAD domain-like"/>
    <property type="match status" value="1"/>
</dbReference>
<sequence length="636" mass="71192">MSCVAALSHARVQGRPGGAPWTVRTRDRRGGPALCVNDENIEAKSMHRYRSHTCGALRESDVGSSVRLSGWVHRVRDHGGLLFIDLRDHYGITQVVADPDSAAFKTAETVRAEWVIRVDGEIKARTAETVNDRLPTGRIEVFARDIEVLSTAGELPLPVFGEPDYPEDTRLTYRFLDLRRETMHANIVKRSQIIASIRRRMTDAGFMEFQTPILTASSPEGARDFLVPSRLHPGKFYALPQAPQQFKQLIMVAGFDRYFQIAPCFRDEDARADRSPGEFYQLDIEMSFVEQEDVFAAVEPVLRDLFIEFGGGKRVTEKFPMIPYAESMRLYGSDKPDLRNPIQMSEVTEHFAGSGFKVFARQIEADDRVQVWAIPAKTGGSRAFCDRMNSWAQSEGQPGLGYIFFREGEEEGAGPIAKNIGPERTAAIRAQLGLEAGDAVFFVCGVPKTFVDFAGRARQKVGFELGLVDEEQFAFCWIVDFPMFEWDEENKKIEFSHNPFSMPQGGLEALESQDPLTINAFQYDIVCNGVELSSGAIRNHKPEIMRKAFDIAGYGEDVLQEKFGGMIRALEMGAPPHGGIAPGIDRIVMLLCEAENLRDVTLFPMNQRAEDLMMGAPSEVGPKQLRELHIRLNLPE</sequence>
<dbReference type="NCBIfam" id="NF001750">
    <property type="entry name" value="PRK00476.1"/>
    <property type="match status" value="1"/>
</dbReference>
<gene>
    <name evidence="7" type="primary">aspS</name>
    <name evidence="9" type="ORF">J2S73_002161</name>
</gene>
<dbReference type="Pfam" id="PF00152">
    <property type="entry name" value="tRNA-synt_2"/>
    <property type="match status" value="1"/>
</dbReference>
<keyword evidence="2 7" id="KW-0436">Ligase</keyword>
<comment type="similarity">
    <text evidence="1 7">Belongs to the class-II aminoacyl-tRNA synthetase family. Type 1 subfamily.</text>
</comment>
<feature type="domain" description="Aminoacyl-transfer RNA synthetases class-II family profile" evidence="8">
    <location>
        <begin position="190"/>
        <end position="604"/>
    </location>
</feature>
<evidence type="ECO:0000256" key="4">
    <source>
        <dbReference type="ARBA" id="ARBA00022840"/>
    </source>
</evidence>
<evidence type="ECO:0000256" key="1">
    <source>
        <dbReference type="ARBA" id="ARBA00006303"/>
    </source>
</evidence>
<proteinExistence type="inferred from homology"/>
<dbReference type="PROSITE" id="PS50862">
    <property type="entry name" value="AA_TRNA_LIGASE_II"/>
    <property type="match status" value="1"/>
</dbReference>
<dbReference type="Gene3D" id="3.30.1360.30">
    <property type="entry name" value="GAD-like domain"/>
    <property type="match status" value="1"/>
</dbReference>
<dbReference type="GO" id="GO:0050560">
    <property type="term" value="F:aspartate-tRNA(Asn) ligase activity"/>
    <property type="evidence" value="ECO:0007669"/>
    <property type="project" value="UniProtKB-EC"/>
</dbReference>
<dbReference type="Pfam" id="PF01336">
    <property type="entry name" value="tRNA_anti-codon"/>
    <property type="match status" value="1"/>
</dbReference>
<dbReference type="InterPro" id="IPR004365">
    <property type="entry name" value="NA-bd_OB_tRNA"/>
</dbReference>
<feature type="binding site" evidence="7">
    <location>
        <begin position="583"/>
        <end position="586"/>
    </location>
    <ligand>
        <name>ATP</name>
        <dbReference type="ChEBI" id="CHEBI:30616"/>
    </ligand>
</feature>
<dbReference type="InterPro" id="IPR004364">
    <property type="entry name" value="Aa-tRNA-synt_II"/>
</dbReference>
<dbReference type="EC" id="6.1.1.23" evidence="7"/>
<dbReference type="GO" id="GO:0003676">
    <property type="term" value="F:nucleic acid binding"/>
    <property type="evidence" value="ECO:0007669"/>
    <property type="project" value="InterPro"/>
</dbReference>
<reference evidence="9" key="1">
    <citation type="submission" date="2023-07" db="EMBL/GenBank/DDBJ databases">
        <title>Genomic Encyclopedia of Type Strains, Phase IV (KMG-IV): sequencing the most valuable type-strain genomes for metagenomic binning, comparative biology and taxonomic classification.</title>
        <authorList>
            <person name="Goeker M."/>
        </authorList>
    </citation>
    <scope>NUCLEOTIDE SEQUENCE</scope>
    <source>
        <strain evidence="9">DSM 21202</strain>
    </source>
</reference>
<name>A0AAE4AU98_9HYPH</name>
<dbReference type="GO" id="GO:0006422">
    <property type="term" value="P:aspartyl-tRNA aminoacylation"/>
    <property type="evidence" value="ECO:0007669"/>
    <property type="project" value="UniProtKB-UniRule"/>
</dbReference>
<keyword evidence="7" id="KW-0963">Cytoplasm</keyword>
<dbReference type="PANTHER" id="PTHR22594:SF5">
    <property type="entry name" value="ASPARTATE--TRNA LIGASE, MITOCHONDRIAL"/>
    <property type="match status" value="1"/>
</dbReference>
<feature type="site" description="Important for tRNA non-discrimination" evidence="7">
    <location>
        <position position="78"/>
    </location>
</feature>
<dbReference type="InterPro" id="IPR047090">
    <property type="entry name" value="AspRS_core"/>
</dbReference>
<dbReference type="SUPFAM" id="SSF50249">
    <property type="entry name" value="Nucleic acid-binding proteins"/>
    <property type="match status" value="1"/>
</dbReference>
<comment type="subunit">
    <text evidence="7">Homodimer.</text>
</comment>
<feature type="region of interest" description="Aspartate" evidence="7">
    <location>
        <begin position="244"/>
        <end position="247"/>
    </location>
</feature>
<dbReference type="InterPro" id="IPR045864">
    <property type="entry name" value="aa-tRNA-synth_II/BPL/LPL"/>
</dbReference>
<dbReference type="Proteomes" id="UP001229244">
    <property type="component" value="Unassembled WGS sequence"/>
</dbReference>
<dbReference type="GO" id="GO:0005737">
    <property type="term" value="C:cytoplasm"/>
    <property type="evidence" value="ECO:0007669"/>
    <property type="project" value="UniProtKB-SubCell"/>
</dbReference>
<dbReference type="CDD" id="cd04317">
    <property type="entry name" value="EcAspRS_like_N"/>
    <property type="match status" value="1"/>
</dbReference>
<dbReference type="InterPro" id="IPR047089">
    <property type="entry name" value="Asp-tRNA-ligase_1_N"/>
</dbReference>
<comment type="function">
    <text evidence="7">Aspartyl-tRNA synthetase with relaxed tRNA specificity since it is able to aspartylate not only its cognate tRNA(Asp) but also tRNA(Asn). Reaction proceeds in two steps: L-aspartate is first activated by ATP to form Asp-AMP and then transferred to the acceptor end of tRNA(Asp/Asn).</text>
</comment>
<dbReference type="AlphaFoldDB" id="A0AAE4AU98"/>
<protein>
    <recommendedName>
        <fullName evidence="7">Aspartate--tRNA(Asp/Asn) ligase</fullName>
        <ecNumber evidence="7">6.1.1.23</ecNumber>
    </recommendedName>
    <alternativeName>
        <fullName evidence="7">Aspartyl-tRNA synthetase</fullName>
        <shortName evidence="7">AspRS</shortName>
    </alternativeName>
    <alternativeName>
        <fullName evidence="7">Non-discriminating aspartyl-tRNA synthetase</fullName>
        <shortName evidence="7">ND-AspRS</shortName>
    </alternativeName>
</protein>
<dbReference type="InterPro" id="IPR006195">
    <property type="entry name" value="aa-tRNA-synth_II"/>
</dbReference>
<feature type="binding site" evidence="7">
    <location>
        <position position="266"/>
    </location>
    <ligand>
        <name>L-aspartate</name>
        <dbReference type="ChEBI" id="CHEBI:29991"/>
    </ligand>
</feature>
<dbReference type="InterPro" id="IPR029351">
    <property type="entry name" value="GAD_dom"/>
</dbReference>
<dbReference type="InterPro" id="IPR004524">
    <property type="entry name" value="Asp-tRNA-ligase_1"/>
</dbReference>
<dbReference type="NCBIfam" id="TIGR00459">
    <property type="entry name" value="aspS_bact"/>
    <property type="match status" value="1"/>
</dbReference>
<evidence type="ECO:0000313" key="9">
    <source>
        <dbReference type="EMBL" id="MDQ0315704.1"/>
    </source>
</evidence>
<dbReference type="PANTHER" id="PTHR22594">
    <property type="entry name" value="ASPARTYL/LYSYL-TRNA SYNTHETASE"/>
    <property type="match status" value="1"/>
</dbReference>
<dbReference type="InterPro" id="IPR012340">
    <property type="entry name" value="NA-bd_OB-fold"/>
</dbReference>
<keyword evidence="3 7" id="KW-0547">Nucleotide-binding</keyword>
<evidence type="ECO:0000256" key="6">
    <source>
        <dbReference type="ARBA" id="ARBA00023146"/>
    </source>
</evidence>
<dbReference type="GO" id="GO:0005524">
    <property type="term" value="F:ATP binding"/>
    <property type="evidence" value="ECO:0007669"/>
    <property type="project" value="UniProtKB-UniRule"/>
</dbReference>
<keyword evidence="6 7" id="KW-0030">Aminoacyl-tRNA synthetase</keyword>
<comment type="subcellular location">
    <subcellularLocation>
        <location evidence="7">Cytoplasm</location>
    </subcellularLocation>
</comment>
<accession>A0AAE4AU98</accession>
<evidence type="ECO:0000256" key="5">
    <source>
        <dbReference type="ARBA" id="ARBA00022917"/>
    </source>
</evidence>
<keyword evidence="5 7" id="KW-0648">Protein biosynthesis</keyword>
<dbReference type="Pfam" id="PF02938">
    <property type="entry name" value="GAD"/>
    <property type="match status" value="1"/>
</dbReference>
<dbReference type="CDD" id="cd00777">
    <property type="entry name" value="AspRS_core"/>
    <property type="match status" value="1"/>
</dbReference>
<comment type="caution">
    <text evidence="7">Lacks conserved residue(s) required for the propagation of feature annotation.</text>
</comment>
<feature type="binding site" evidence="7">
    <location>
        <position position="220"/>
    </location>
    <ligand>
        <name>L-aspartate</name>
        <dbReference type="ChEBI" id="CHEBI:29991"/>
    </ligand>
</feature>
<dbReference type="InterPro" id="IPR002312">
    <property type="entry name" value="Asp/Asn-tRNA-synth_IIb"/>
</dbReference>
<dbReference type="SUPFAM" id="SSF55681">
    <property type="entry name" value="Class II aaRS and biotin synthetases"/>
    <property type="match status" value="1"/>
</dbReference>
<comment type="catalytic activity">
    <reaction evidence="7">
        <text>tRNA(Asx) + L-aspartate + ATP = L-aspartyl-tRNA(Asx) + AMP + diphosphate</text>
        <dbReference type="Rhea" id="RHEA:18349"/>
        <dbReference type="Rhea" id="RHEA-COMP:9710"/>
        <dbReference type="Rhea" id="RHEA-COMP:9711"/>
        <dbReference type="ChEBI" id="CHEBI:29991"/>
        <dbReference type="ChEBI" id="CHEBI:30616"/>
        <dbReference type="ChEBI" id="CHEBI:33019"/>
        <dbReference type="ChEBI" id="CHEBI:78442"/>
        <dbReference type="ChEBI" id="CHEBI:78516"/>
        <dbReference type="ChEBI" id="CHEBI:456215"/>
        <dbReference type="EC" id="6.1.1.23"/>
    </reaction>
</comment>
<evidence type="ECO:0000313" key="10">
    <source>
        <dbReference type="Proteomes" id="UP001229244"/>
    </source>
</evidence>
<dbReference type="EMBL" id="JAUSUL010000002">
    <property type="protein sequence ID" value="MDQ0315704.1"/>
    <property type="molecule type" value="Genomic_DNA"/>
</dbReference>
<evidence type="ECO:0000256" key="7">
    <source>
        <dbReference type="HAMAP-Rule" id="MF_00044"/>
    </source>
</evidence>
<comment type="caution">
    <text evidence="9">The sequence shown here is derived from an EMBL/GenBank/DDBJ whole genome shotgun (WGS) entry which is preliminary data.</text>
</comment>
<dbReference type="InterPro" id="IPR004115">
    <property type="entry name" value="GAD-like_sf"/>
</dbReference>